<evidence type="ECO:0000256" key="3">
    <source>
        <dbReference type="ARBA" id="ARBA00022840"/>
    </source>
</evidence>
<feature type="domain" description="DUF4443" evidence="5">
    <location>
        <begin position="91"/>
        <end position="135"/>
    </location>
</feature>
<dbReference type="Pfam" id="PF14544">
    <property type="entry name" value="DUF4443"/>
    <property type="match status" value="1"/>
</dbReference>
<evidence type="ECO:0000256" key="1">
    <source>
        <dbReference type="ARBA" id="ARBA00022598"/>
    </source>
</evidence>
<feature type="domain" description="PH0730-like N-terminal" evidence="6">
    <location>
        <begin position="26"/>
        <end position="71"/>
    </location>
</feature>
<keyword evidence="8" id="KW-1185">Reference proteome</keyword>
<dbReference type="AlphaFoldDB" id="A0A133VD29"/>
<comment type="caution">
    <text evidence="7">The sequence shown here is derived from an EMBL/GenBank/DDBJ whole genome shotgun (WGS) entry which is preliminary data.</text>
</comment>
<reference evidence="7 8" key="1">
    <citation type="journal article" date="2016" name="Sci. Rep.">
        <title>Metabolic traits of an uncultured archaeal lineage -MSBL1- from brine pools of the Red Sea.</title>
        <authorList>
            <person name="Mwirichia R."/>
            <person name="Alam I."/>
            <person name="Rashid M."/>
            <person name="Vinu M."/>
            <person name="Ba-Alawi W."/>
            <person name="Anthony Kamau A."/>
            <person name="Kamanda Ngugi D."/>
            <person name="Goker M."/>
            <person name="Klenk H.P."/>
            <person name="Bajic V."/>
            <person name="Stingl U."/>
        </authorList>
    </citation>
    <scope>NUCLEOTIDE SEQUENCE [LARGE SCALE GENOMIC DNA]</scope>
    <source>
        <strain evidence="7">SCGC-AAA261O19</strain>
    </source>
</reference>
<dbReference type="GO" id="GO:0004812">
    <property type="term" value="F:aminoacyl-tRNA ligase activity"/>
    <property type="evidence" value="ECO:0007669"/>
    <property type="project" value="InterPro"/>
</dbReference>
<dbReference type="InterPro" id="IPR004115">
    <property type="entry name" value="GAD-like_sf"/>
</dbReference>
<dbReference type="GO" id="GO:0005524">
    <property type="term" value="F:ATP binding"/>
    <property type="evidence" value="ECO:0007669"/>
    <property type="project" value="UniProtKB-KW"/>
</dbReference>
<keyword evidence="1" id="KW-0436">Ligase</keyword>
<dbReference type="InterPro" id="IPR054039">
    <property type="entry name" value="PH0730-like_N"/>
</dbReference>
<accession>A0A133VD29</accession>
<evidence type="ECO:0000313" key="7">
    <source>
        <dbReference type="EMBL" id="KXB04331.1"/>
    </source>
</evidence>
<dbReference type="GO" id="GO:0005737">
    <property type="term" value="C:cytoplasm"/>
    <property type="evidence" value="ECO:0007669"/>
    <property type="project" value="InterPro"/>
</dbReference>
<dbReference type="InterPro" id="IPR029349">
    <property type="entry name" value="DUF4443"/>
</dbReference>
<protein>
    <submittedName>
        <fullName evidence="7">Uncharacterized protein</fullName>
    </submittedName>
</protein>
<gene>
    <name evidence="7" type="ORF">AKJ48_02980</name>
</gene>
<evidence type="ECO:0000259" key="5">
    <source>
        <dbReference type="Pfam" id="PF14544"/>
    </source>
</evidence>
<keyword evidence="3" id="KW-0067">ATP-binding</keyword>
<organism evidence="7 8">
    <name type="scientific">candidate division MSBL1 archaeon SCGC-AAA261O19</name>
    <dbReference type="NCBI Taxonomy" id="1698277"/>
    <lineage>
        <taxon>Archaea</taxon>
        <taxon>Methanobacteriati</taxon>
        <taxon>Methanobacteriota</taxon>
        <taxon>candidate division MSBL1</taxon>
    </lineage>
</organism>
<dbReference type="Gene3D" id="1.10.10.10">
    <property type="entry name" value="Winged helix-like DNA-binding domain superfamily/Winged helix DNA-binding domain"/>
    <property type="match status" value="1"/>
</dbReference>
<feature type="non-terminal residue" evidence="7">
    <location>
        <position position="136"/>
    </location>
</feature>
<keyword evidence="4" id="KW-0648">Protein biosynthesis</keyword>
<evidence type="ECO:0000256" key="4">
    <source>
        <dbReference type="ARBA" id="ARBA00022917"/>
    </source>
</evidence>
<dbReference type="InterPro" id="IPR036388">
    <property type="entry name" value="WH-like_DNA-bd_sf"/>
</dbReference>
<name>A0A133VD29_9EURY</name>
<dbReference type="Proteomes" id="UP000070076">
    <property type="component" value="Unassembled WGS sequence"/>
</dbReference>
<proteinExistence type="predicted"/>
<dbReference type="InterPro" id="IPR036390">
    <property type="entry name" value="WH_DNA-bd_sf"/>
</dbReference>
<keyword evidence="2" id="KW-0547">Nucleotide-binding</keyword>
<dbReference type="Gene3D" id="3.30.1360.30">
    <property type="entry name" value="GAD-like domain"/>
    <property type="match status" value="1"/>
</dbReference>
<dbReference type="Pfam" id="PF22167">
    <property type="entry name" value="PH0730-like_N"/>
    <property type="match status" value="1"/>
</dbReference>
<dbReference type="SUPFAM" id="SSF46785">
    <property type="entry name" value="Winged helix' DNA-binding domain"/>
    <property type="match status" value="1"/>
</dbReference>
<dbReference type="GO" id="GO:0006412">
    <property type="term" value="P:translation"/>
    <property type="evidence" value="ECO:0007669"/>
    <property type="project" value="UniProtKB-KW"/>
</dbReference>
<evidence type="ECO:0000256" key="2">
    <source>
        <dbReference type="ARBA" id="ARBA00022741"/>
    </source>
</evidence>
<evidence type="ECO:0000313" key="8">
    <source>
        <dbReference type="Proteomes" id="UP000070076"/>
    </source>
</evidence>
<evidence type="ECO:0000259" key="6">
    <source>
        <dbReference type="Pfam" id="PF22167"/>
    </source>
</evidence>
<dbReference type="EMBL" id="LHYB01000039">
    <property type="protein sequence ID" value="KXB04331.1"/>
    <property type="molecule type" value="Genomic_DNA"/>
</dbReference>
<sequence>MPTVGPQPRFSEAQVHRALEIIGGHSPLGRKKLAEKLGIGEGSVRTILTRLKRENLIASTPRGHIPTEKGKRELKKKARKFLQLDAGNLTVGEVDVATIVRHAYENVKLGIRQRDEAIKAGADGATVLVFSDERFK</sequence>